<dbReference type="EMBL" id="CP133720">
    <property type="protein sequence ID" value="WMW80700.1"/>
    <property type="molecule type" value="Genomic_DNA"/>
</dbReference>
<organism evidence="2 3">
    <name type="scientific">Undibacterium cyanobacteriorum</name>
    <dbReference type="NCBI Taxonomy" id="3073561"/>
    <lineage>
        <taxon>Bacteria</taxon>
        <taxon>Pseudomonadati</taxon>
        <taxon>Pseudomonadota</taxon>
        <taxon>Betaproteobacteria</taxon>
        <taxon>Burkholderiales</taxon>
        <taxon>Oxalobacteraceae</taxon>
        <taxon>Undibacterium</taxon>
    </lineage>
</organism>
<dbReference type="InterPro" id="IPR013078">
    <property type="entry name" value="His_Pase_superF_clade-1"/>
</dbReference>
<proteinExistence type="predicted"/>
<evidence type="ECO:0000313" key="2">
    <source>
        <dbReference type="EMBL" id="WMW80700.1"/>
    </source>
</evidence>
<name>A0ABY9RJ59_9BURK</name>
<evidence type="ECO:0000256" key="1">
    <source>
        <dbReference type="SAM" id="SignalP"/>
    </source>
</evidence>
<evidence type="ECO:0000313" key="3">
    <source>
        <dbReference type="Proteomes" id="UP001181355"/>
    </source>
</evidence>
<dbReference type="SUPFAM" id="SSF53254">
    <property type="entry name" value="Phosphoglycerate mutase-like"/>
    <property type="match status" value="1"/>
</dbReference>
<accession>A0ABY9RJ59</accession>
<dbReference type="CDD" id="cd07040">
    <property type="entry name" value="HP"/>
    <property type="match status" value="1"/>
</dbReference>
<feature type="chain" id="PRO_5047470856" evidence="1">
    <location>
        <begin position="30"/>
        <end position="220"/>
    </location>
</feature>
<keyword evidence="1" id="KW-0732">Signal</keyword>
<protein>
    <submittedName>
        <fullName evidence="2">Histidine phosphatase family protein</fullName>
    </submittedName>
</protein>
<dbReference type="InterPro" id="IPR029033">
    <property type="entry name" value="His_PPase_superfam"/>
</dbReference>
<reference evidence="2" key="1">
    <citation type="submission" date="2023-09" db="EMBL/GenBank/DDBJ databases">
        <title>Undibacterium sp. 20NA77.5 isolated from freshwater.</title>
        <authorList>
            <person name="Le V."/>
            <person name="Ko S.-R."/>
            <person name="Ahn C.-Y."/>
            <person name="Oh H.-M."/>
        </authorList>
    </citation>
    <scope>NUCLEOTIDE SEQUENCE</scope>
    <source>
        <strain evidence="2">20NA77.5</strain>
    </source>
</reference>
<gene>
    <name evidence="2" type="ORF">RF679_00120</name>
</gene>
<keyword evidence="3" id="KW-1185">Reference proteome</keyword>
<feature type="signal peptide" evidence="1">
    <location>
        <begin position="1"/>
        <end position="29"/>
    </location>
</feature>
<sequence>MISMPSAHKSLVLFCLTIFFSTLSNSSLAQDVKSEFVERFADANLFNEIKKGGYVLYMRHGTTDNSRADQVHIENFNDCDSQRILNDEGRKLASRIGQLLRKAEIPIAEVFFGPMCRTRETAELAFQGTQIHLRSHRALASSANLTSAEKVQMLREMKQLITKPLADKTNRMLISHAPNLADLMKYFVKPEGTIVVLKPQGEQFEYVASIPPKLLEQFVK</sequence>
<dbReference type="Gene3D" id="3.40.50.1240">
    <property type="entry name" value="Phosphoglycerate mutase-like"/>
    <property type="match status" value="1"/>
</dbReference>
<dbReference type="Pfam" id="PF00300">
    <property type="entry name" value="His_Phos_1"/>
    <property type="match status" value="1"/>
</dbReference>
<dbReference type="RefSeq" id="WP_309482191.1">
    <property type="nucleotide sequence ID" value="NZ_CP133720.1"/>
</dbReference>
<dbReference type="Proteomes" id="UP001181355">
    <property type="component" value="Chromosome"/>
</dbReference>